<feature type="transmembrane region" description="Helical" evidence="12">
    <location>
        <begin position="582"/>
        <end position="602"/>
    </location>
</feature>
<feature type="compositionally biased region" description="Basic and acidic residues" evidence="11">
    <location>
        <begin position="487"/>
        <end position="496"/>
    </location>
</feature>
<dbReference type="PANTHER" id="PTHR47168">
    <property type="entry name" value="RING ZINC FINGER DOMAIN SUPERFAMILY PROTEIN-RELATED"/>
    <property type="match status" value="1"/>
</dbReference>
<keyword evidence="7" id="KW-0862">Zinc</keyword>
<keyword evidence="9 12" id="KW-0472">Membrane</keyword>
<feature type="compositionally biased region" description="Polar residues" evidence="11">
    <location>
        <begin position="657"/>
        <end position="671"/>
    </location>
</feature>
<dbReference type="EMBL" id="LFJN01000003">
    <property type="protein sequence ID" value="KPI44219.1"/>
    <property type="molecule type" value="Genomic_DNA"/>
</dbReference>
<keyword evidence="13" id="KW-0732">Signal</keyword>
<feature type="region of interest" description="Disordered" evidence="11">
    <location>
        <begin position="656"/>
        <end position="699"/>
    </location>
</feature>
<feature type="region of interest" description="Disordered" evidence="11">
    <location>
        <begin position="801"/>
        <end position="820"/>
    </location>
</feature>
<feature type="domain" description="RING-type" evidence="14">
    <location>
        <begin position="708"/>
        <end position="751"/>
    </location>
</feature>
<comment type="caution">
    <text evidence="15">The sequence shown here is derived from an EMBL/GenBank/DDBJ whole genome shotgun (WGS) entry which is preliminary data.</text>
</comment>
<dbReference type="SMART" id="SM00184">
    <property type="entry name" value="RING"/>
    <property type="match status" value="1"/>
</dbReference>
<feature type="chain" id="PRO_5005856871" description="RING-type E3 ubiquitin transferase" evidence="13">
    <location>
        <begin position="29"/>
        <end position="853"/>
    </location>
</feature>
<dbReference type="Gene3D" id="3.50.30.30">
    <property type="match status" value="1"/>
</dbReference>
<dbReference type="STRING" id="1664694.A0A0N0NQY7"/>
<dbReference type="RefSeq" id="XP_018004182.1">
    <property type="nucleotide sequence ID" value="XM_018148791.1"/>
</dbReference>
<evidence type="ECO:0000256" key="5">
    <source>
        <dbReference type="ARBA" id="ARBA00022723"/>
    </source>
</evidence>
<evidence type="ECO:0000259" key="14">
    <source>
        <dbReference type="PROSITE" id="PS50089"/>
    </source>
</evidence>
<dbReference type="SUPFAM" id="SSF57850">
    <property type="entry name" value="RING/U-box"/>
    <property type="match status" value="1"/>
</dbReference>
<accession>A0A0N0NQY7</accession>
<comment type="subcellular location">
    <subcellularLocation>
        <location evidence="2">Membrane</location>
        <topology evidence="2">Single-pass membrane protein</topology>
    </subcellularLocation>
</comment>
<evidence type="ECO:0000256" key="4">
    <source>
        <dbReference type="ARBA" id="ARBA00022692"/>
    </source>
</evidence>
<feature type="signal peptide" evidence="13">
    <location>
        <begin position="1"/>
        <end position="28"/>
    </location>
</feature>
<dbReference type="OrthoDB" id="5357315at2759"/>
<dbReference type="InterPro" id="IPR013083">
    <property type="entry name" value="Znf_RING/FYVE/PHD"/>
</dbReference>
<dbReference type="Pfam" id="PF13639">
    <property type="entry name" value="zf-RING_2"/>
    <property type="match status" value="1"/>
</dbReference>
<keyword evidence="8 12" id="KW-1133">Transmembrane helix</keyword>
<evidence type="ECO:0000256" key="2">
    <source>
        <dbReference type="ARBA" id="ARBA00004167"/>
    </source>
</evidence>
<dbReference type="Proteomes" id="UP000038010">
    <property type="component" value="Unassembled WGS sequence"/>
</dbReference>
<evidence type="ECO:0000256" key="10">
    <source>
        <dbReference type="PROSITE-ProRule" id="PRU00175"/>
    </source>
</evidence>
<feature type="region of interest" description="Disordered" evidence="11">
    <location>
        <begin position="444"/>
        <end position="515"/>
    </location>
</feature>
<evidence type="ECO:0000256" key="8">
    <source>
        <dbReference type="ARBA" id="ARBA00022989"/>
    </source>
</evidence>
<protein>
    <recommendedName>
        <fullName evidence="3">RING-type E3 ubiquitin transferase</fullName>
        <ecNumber evidence="3">2.3.2.27</ecNumber>
    </recommendedName>
</protein>
<dbReference type="InterPro" id="IPR051653">
    <property type="entry name" value="E3_ligase_sorting_rcpt"/>
</dbReference>
<dbReference type="Pfam" id="PF02225">
    <property type="entry name" value="PA"/>
    <property type="match status" value="1"/>
</dbReference>
<evidence type="ECO:0000256" key="13">
    <source>
        <dbReference type="SAM" id="SignalP"/>
    </source>
</evidence>
<dbReference type="PROSITE" id="PS50089">
    <property type="entry name" value="ZF_RING_2"/>
    <property type="match status" value="1"/>
</dbReference>
<dbReference type="GO" id="GO:0016020">
    <property type="term" value="C:membrane"/>
    <property type="evidence" value="ECO:0007669"/>
    <property type="project" value="UniProtKB-SubCell"/>
</dbReference>
<dbReference type="SUPFAM" id="SSF52025">
    <property type="entry name" value="PA domain"/>
    <property type="match status" value="1"/>
</dbReference>
<feature type="region of interest" description="Disordered" evidence="11">
    <location>
        <begin position="139"/>
        <end position="211"/>
    </location>
</feature>
<dbReference type="InterPro" id="IPR046450">
    <property type="entry name" value="PA_dom_sf"/>
</dbReference>
<feature type="region of interest" description="Disordered" evidence="11">
    <location>
        <begin position="294"/>
        <end position="342"/>
    </location>
</feature>
<dbReference type="GO" id="GO:0008270">
    <property type="term" value="F:zinc ion binding"/>
    <property type="evidence" value="ECO:0007669"/>
    <property type="project" value="UniProtKB-KW"/>
</dbReference>
<evidence type="ECO:0000256" key="9">
    <source>
        <dbReference type="ARBA" id="ARBA00023136"/>
    </source>
</evidence>
<dbReference type="GeneID" id="28740671"/>
<evidence type="ECO:0000313" key="15">
    <source>
        <dbReference type="EMBL" id="KPI44219.1"/>
    </source>
</evidence>
<dbReference type="CDD" id="cd16454">
    <property type="entry name" value="RING-H2_PA-TM-RING"/>
    <property type="match status" value="1"/>
</dbReference>
<feature type="compositionally biased region" description="Low complexity" evidence="11">
    <location>
        <begin position="319"/>
        <end position="332"/>
    </location>
</feature>
<feature type="compositionally biased region" description="Acidic residues" evidence="11">
    <location>
        <begin position="161"/>
        <end position="176"/>
    </location>
</feature>
<feature type="region of interest" description="Disordered" evidence="11">
    <location>
        <begin position="537"/>
        <end position="561"/>
    </location>
</feature>
<dbReference type="FunFam" id="3.30.40.10:FF:000364">
    <property type="entry name" value="Protease-associated PA domain protein"/>
    <property type="match status" value="1"/>
</dbReference>
<evidence type="ECO:0000256" key="1">
    <source>
        <dbReference type="ARBA" id="ARBA00000900"/>
    </source>
</evidence>
<dbReference type="InterPro" id="IPR001841">
    <property type="entry name" value="Znf_RING"/>
</dbReference>
<gene>
    <name evidence="15" type="ORF">AB675_8352</name>
</gene>
<evidence type="ECO:0000313" key="16">
    <source>
        <dbReference type="Proteomes" id="UP000038010"/>
    </source>
</evidence>
<evidence type="ECO:0000256" key="3">
    <source>
        <dbReference type="ARBA" id="ARBA00012483"/>
    </source>
</evidence>
<comment type="catalytic activity">
    <reaction evidence="1">
        <text>S-ubiquitinyl-[E2 ubiquitin-conjugating enzyme]-L-cysteine + [acceptor protein]-L-lysine = [E2 ubiquitin-conjugating enzyme]-L-cysteine + N(6)-ubiquitinyl-[acceptor protein]-L-lysine.</text>
        <dbReference type="EC" id="2.3.2.27"/>
    </reaction>
</comment>
<dbReference type="AlphaFoldDB" id="A0A0N0NQY7"/>
<evidence type="ECO:0000256" key="11">
    <source>
        <dbReference type="SAM" id="MobiDB-lite"/>
    </source>
</evidence>
<proteinExistence type="predicted"/>
<keyword evidence="6 10" id="KW-0863">Zinc-finger</keyword>
<evidence type="ECO:0000256" key="6">
    <source>
        <dbReference type="ARBA" id="ARBA00022771"/>
    </source>
</evidence>
<organism evidence="15 16">
    <name type="scientific">Cyphellophora attinorum</name>
    <dbReference type="NCBI Taxonomy" id="1664694"/>
    <lineage>
        <taxon>Eukaryota</taxon>
        <taxon>Fungi</taxon>
        <taxon>Dikarya</taxon>
        <taxon>Ascomycota</taxon>
        <taxon>Pezizomycotina</taxon>
        <taxon>Eurotiomycetes</taxon>
        <taxon>Chaetothyriomycetidae</taxon>
        <taxon>Chaetothyriales</taxon>
        <taxon>Cyphellophoraceae</taxon>
        <taxon>Cyphellophora</taxon>
    </lineage>
</organism>
<sequence length="853" mass="93180">MRPLRFTLLLTFFVALPVFLTCWSLLSAHEAAADRLRVGYTQSTGRLRALFSFSTPSSLFPPSALISVTNDNSTFFLARPAAFGPALPNKGLSGELWVGRGFGDEAVLDEEEIYIAGWELGCSDVPGWREDERKRLDSIAANTKPAKRSIDTSGPDGGASETDEAASTEPSDDGTDDYLHRPLPDSSPAKPGKKGEPANAGTTRSKSPTHADIESLQESADIAGKIVLLARGGCGFLEKVKWVQRRGGVALIVGDREKGASLTIMYAKGDTSNVTIPSIFTSWNAAHLLSSMVPSKREGEDPSNEMPGKPGDSGRPIFTSTTSATQSTRTASDANGHDENHGWMHDTLAAIGLTENSWHQEDTRRPPGSGNIQWVLADNWDERKQGQEQALADGKTFTQTTSKTHKTATSIMSKKTKSTNAATDDFVIGIQDWRDTHVLETKQTTTEAGKNAEHDQSSAETSTSVKGPKATNGALQGGSITPGSGEYDDHSAEHGRMTSGDGSRQKSSHVSHKDSTHVRRGRRWFWWLRSRHNCAESKKNSVTDKSAGRHDMEQSRKKPDTDGLWVTLTPTSVSASPFFDTLLVLVISPLVTLTVVYALLMLRSRIRRRRWRAPKSLVERLPVRTYHTLSTSSSTTSSQVASPITSAAASPLLVPATSISSRPRPRSQTAGSVLPAQESSRSLSRSPPSEKPGKTAKRRKYNVRQVECVVCLEDYVDGESRVMSLPCGHEFHVDCITPWLVNRRRTCPICKGDVVRSLARASAEEAEEPTPSSDEIQNRVAQTVNDEPSSAIPIPVREEDLEDEDIEQGQTIDDPLLPQPVERQANWRNIIATSLSRLSGETVWRQTPTDRSR</sequence>
<evidence type="ECO:0000256" key="7">
    <source>
        <dbReference type="ARBA" id="ARBA00022833"/>
    </source>
</evidence>
<dbReference type="Gene3D" id="3.30.40.10">
    <property type="entry name" value="Zinc/RING finger domain, C3HC4 (zinc finger)"/>
    <property type="match status" value="1"/>
</dbReference>
<dbReference type="PANTHER" id="PTHR47168:SF1">
    <property type="entry name" value="OS02G0798600 PROTEIN"/>
    <property type="match status" value="1"/>
</dbReference>
<evidence type="ECO:0000256" key="12">
    <source>
        <dbReference type="SAM" id="Phobius"/>
    </source>
</evidence>
<name>A0A0N0NQY7_9EURO</name>
<keyword evidence="4 12" id="KW-0812">Transmembrane</keyword>
<dbReference type="EC" id="2.3.2.27" evidence="3"/>
<dbReference type="InterPro" id="IPR003137">
    <property type="entry name" value="PA_domain"/>
</dbReference>
<keyword evidence="5" id="KW-0479">Metal-binding</keyword>
<dbReference type="VEuPathDB" id="FungiDB:AB675_8352"/>
<dbReference type="GO" id="GO:0061630">
    <property type="term" value="F:ubiquitin protein ligase activity"/>
    <property type="evidence" value="ECO:0007669"/>
    <property type="project" value="UniProtKB-EC"/>
</dbReference>
<reference evidence="15 16" key="1">
    <citation type="submission" date="2015-06" db="EMBL/GenBank/DDBJ databases">
        <title>Draft genome of the ant-associated black yeast Phialophora attae CBS 131958.</title>
        <authorList>
            <person name="Moreno L.F."/>
            <person name="Stielow B.J."/>
            <person name="de Hoog S."/>
            <person name="Vicente V.A."/>
            <person name="Weiss V.A."/>
            <person name="de Vries M."/>
            <person name="Cruz L.M."/>
            <person name="Souza E.M."/>
        </authorList>
    </citation>
    <scope>NUCLEOTIDE SEQUENCE [LARGE SCALE GENOMIC DNA]</scope>
    <source>
        <strain evidence="15 16">CBS 131958</strain>
    </source>
</reference>
<keyword evidence="16" id="KW-1185">Reference proteome</keyword>